<evidence type="ECO:0000256" key="1">
    <source>
        <dbReference type="ARBA" id="ARBA00023127"/>
    </source>
</evidence>
<dbReference type="Pfam" id="PF00134">
    <property type="entry name" value="Cyclin_N"/>
    <property type="match status" value="1"/>
</dbReference>
<dbReference type="SMART" id="SM01332">
    <property type="entry name" value="Cyclin_C"/>
    <property type="match status" value="1"/>
</dbReference>
<dbReference type="SUPFAM" id="SSF47954">
    <property type="entry name" value="Cyclin-like"/>
    <property type="match status" value="2"/>
</dbReference>
<evidence type="ECO:0000313" key="6">
    <source>
        <dbReference type="Proteomes" id="UP001153069"/>
    </source>
</evidence>
<feature type="domain" description="Cyclin-like" evidence="3">
    <location>
        <begin position="59"/>
        <end position="144"/>
    </location>
</feature>
<dbReference type="EMBL" id="CAICTM010001351">
    <property type="protein sequence ID" value="CAB9522885.1"/>
    <property type="molecule type" value="Genomic_DNA"/>
</dbReference>
<keyword evidence="6" id="KW-1185">Reference proteome</keyword>
<evidence type="ECO:0000259" key="3">
    <source>
        <dbReference type="SMART" id="SM00385"/>
    </source>
</evidence>
<dbReference type="FunFam" id="1.10.472.10:FF:000093">
    <property type="entry name" value="Predicted protein"/>
    <property type="match status" value="1"/>
</dbReference>
<accession>A0A9N8EM80</accession>
<dbReference type="Gene3D" id="1.10.472.10">
    <property type="entry name" value="Cyclin-like"/>
    <property type="match status" value="2"/>
</dbReference>
<dbReference type="InterPro" id="IPR039361">
    <property type="entry name" value="Cyclin"/>
</dbReference>
<dbReference type="InterPro" id="IPR013763">
    <property type="entry name" value="Cyclin-like_dom"/>
</dbReference>
<dbReference type="Pfam" id="PF02984">
    <property type="entry name" value="Cyclin_C"/>
    <property type="match status" value="1"/>
</dbReference>
<dbReference type="PANTHER" id="PTHR10177">
    <property type="entry name" value="CYCLINS"/>
    <property type="match status" value="1"/>
</dbReference>
<proteinExistence type="inferred from homology"/>
<dbReference type="SMART" id="SM00385">
    <property type="entry name" value="CYCLIN"/>
    <property type="match status" value="1"/>
</dbReference>
<gene>
    <name evidence="5" type="ORF">SEMRO_1353_G265400.1</name>
</gene>
<dbReference type="OrthoDB" id="306099at2759"/>
<dbReference type="InterPro" id="IPR004367">
    <property type="entry name" value="Cyclin_C-dom"/>
</dbReference>
<dbReference type="AlphaFoldDB" id="A0A9N8EM80"/>
<comment type="caution">
    <text evidence="5">The sequence shown here is derived from an EMBL/GenBank/DDBJ whole genome shotgun (WGS) entry which is preliminary data.</text>
</comment>
<comment type="similarity">
    <text evidence="2">Belongs to the cyclin family.</text>
</comment>
<feature type="domain" description="Cyclin C-terminal" evidence="4">
    <location>
        <begin position="153"/>
        <end position="284"/>
    </location>
</feature>
<organism evidence="5 6">
    <name type="scientific">Seminavis robusta</name>
    <dbReference type="NCBI Taxonomy" id="568900"/>
    <lineage>
        <taxon>Eukaryota</taxon>
        <taxon>Sar</taxon>
        <taxon>Stramenopiles</taxon>
        <taxon>Ochrophyta</taxon>
        <taxon>Bacillariophyta</taxon>
        <taxon>Bacillariophyceae</taxon>
        <taxon>Bacillariophycidae</taxon>
        <taxon>Naviculales</taxon>
        <taxon>Naviculaceae</taxon>
        <taxon>Seminavis</taxon>
    </lineage>
</organism>
<evidence type="ECO:0000259" key="4">
    <source>
        <dbReference type="SMART" id="SM01332"/>
    </source>
</evidence>
<evidence type="ECO:0000313" key="5">
    <source>
        <dbReference type="EMBL" id="CAB9522885.1"/>
    </source>
</evidence>
<dbReference type="InterPro" id="IPR006671">
    <property type="entry name" value="Cyclin_N"/>
</dbReference>
<dbReference type="InterPro" id="IPR036915">
    <property type="entry name" value="Cyclin-like_sf"/>
</dbReference>
<name>A0A9N8EM80_9STRA</name>
<dbReference type="CDD" id="cd20537">
    <property type="entry name" value="CYCLIN_CCNO-like_rpt2"/>
    <property type="match status" value="1"/>
</dbReference>
<evidence type="ECO:0000256" key="2">
    <source>
        <dbReference type="RuleBase" id="RU000383"/>
    </source>
</evidence>
<keyword evidence="1 2" id="KW-0195">Cyclin</keyword>
<dbReference type="Proteomes" id="UP001153069">
    <property type="component" value="Unassembled WGS sequence"/>
</dbReference>
<reference evidence="5" key="1">
    <citation type="submission" date="2020-06" db="EMBL/GenBank/DDBJ databases">
        <authorList>
            <consortium name="Plant Systems Biology data submission"/>
        </authorList>
    </citation>
    <scope>NUCLEOTIDE SEQUENCE</scope>
    <source>
        <strain evidence="5">D6</strain>
    </source>
</reference>
<sequence length="306" mass="35131">MMETTPLDMEGSSLAEIEDTLRIMRKQESTIYRRFDYLATQTDISDRVVDGSWRQRIVEWMYGVVDHCNLRRDSVAVAAYYLDLSLINGLVVSRREFQLAAMTALQLAIKLYDSTLVKLDSMVKLGRGLFNEQDVIDMEIKMLKALNWNVHPPTPVCFLRQFLRMLPPSVIPLTRYLIAEVTRFISEISVCLYKFVKYPPSVIAYAGMLLAIERIDGSTLPYWQRQQIFDLMSNVAGLQHNSKLVVDAVSQLHLSLERNISLQELMNTIDAQCQDGYSRLRSSKANPLKQDLMNSPRDVLQRSCSH</sequence>
<protein>
    <submittedName>
        <fullName evidence="5">Diatom-specific cyclin</fullName>
    </submittedName>
</protein>